<organism evidence="3 4">
    <name type="scientific">Amycolatopsis panacis</name>
    <dbReference type="NCBI Taxonomy" id="2340917"/>
    <lineage>
        <taxon>Bacteria</taxon>
        <taxon>Bacillati</taxon>
        <taxon>Actinomycetota</taxon>
        <taxon>Actinomycetes</taxon>
        <taxon>Pseudonocardiales</taxon>
        <taxon>Pseudonocardiaceae</taxon>
        <taxon>Amycolatopsis</taxon>
    </lineage>
</organism>
<evidence type="ECO:0000256" key="1">
    <source>
        <dbReference type="ARBA" id="ARBA00006763"/>
    </source>
</evidence>
<dbReference type="EC" id="3.2.2.n1" evidence="2"/>
<evidence type="ECO:0000313" key="3">
    <source>
        <dbReference type="EMBL" id="RJQ91303.1"/>
    </source>
</evidence>
<dbReference type="InterPro" id="IPR031100">
    <property type="entry name" value="LOG_fam"/>
</dbReference>
<sequence>MRQTIPVEPLASDPSISPKVGVFCGSRVGKHPQHLPAAEEFGRALGDRGVGLVYGAGSVGIMGTLAESAKAAGASVTGVIPRALYEREGPDPFRAKLIVTETMHERKALMYRLSSGFAVLPGGFGTMDELLEVATWNQLGFHDKPVVLVNCGRFFDTLLAFLDSMVAHGYLGLAERALIQVASDAHTALDLLGFPRLSERPSEVTEGLMPPIAEKDKRKDSVEVLQANLD</sequence>
<dbReference type="NCBIfam" id="TIGR00730">
    <property type="entry name" value="Rossman fold protein, TIGR00730 family"/>
    <property type="match status" value="1"/>
</dbReference>
<dbReference type="PANTHER" id="PTHR31223:SF70">
    <property type="entry name" value="LOG FAMILY PROTEIN YJL055W"/>
    <property type="match status" value="1"/>
</dbReference>
<dbReference type="GO" id="GO:0005829">
    <property type="term" value="C:cytosol"/>
    <property type="evidence" value="ECO:0007669"/>
    <property type="project" value="TreeGrafter"/>
</dbReference>
<gene>
    <name evidence="3" type="ORF">D5S19_02235</name>
</gene>
<reference evidence="3 4" key="1">
    <citation type="submission" date="2018-09" db="EMBL/GenBank/DDBJ databases">
        <title>YIM PH 21725 draft genome.</title>
        <authorList>
            <person name="Miao C."/>
        </authorList>
    </citation>
    <scope>NUCLEOTIDE SEQUENCE [LARGE SCALE GENOMIC DNA]</scope>
    <source>
        <strain evidence="4">YIM PH21725</strain>
    </source>
</reference>
<keyword evidence="4" id="KW-1185">Reference proteome</keyword>
<dbReference type="PANTHER" id="PTHR31223">
    <property type="entry name" value="LOG FAMILY PROTEIN YJL055W"/>
    <property type="match status" value="1"/>
</dbReference>
<dbReference type="InterPro" id="IPR005269">
    <property type="entry name" value="LOG"/>
</dbReference>
<dbReference type="Pfam" id="PF03641">
    <property type="entry name" value="Lysine_decarbox"/>
    <property type="match status" value="1"/>
</dbReference>
<comment type="similarity">
    <text evidence="1 2">Belongs to the LOG family.</text>
</comment>
<evidence type="ECO:0000313" key="4">
    <source>
        <dbReference type="Proteomes" id="UP000285112"/>
    </source>
</evidence>
<dbReference type="AlphaFoldDB" id="A0A419IB52"/>
<accession>A0A419IB52</accession>
<dbReference type="GO" id="GO:0009691">
    <property type="term" value="P:cytokinin biosynthetic process"/>
    <property type="evidence" value="ECO:0007669"/>
    <property type="project" value="UniProtKB-UniRule"/>
</dbReference>
<dbReference type="SUPFAM" id="SSF102405">
    <property type="entry name" value="MCP/YpsA-like"/>
    <property type="match status" value="1"/>
</dbReference>
<keyword evidence="2" id="KW-0378">Hydrolase</keyword>
<comment type="catalytic activity">
    <reaction evidence="2">
        <text>9-ribosyl-trans-zeatin 5'-phosphate + H2O = trans-zeatin + D-ribose 5-phosphate</text>
        <dbReference type="Rhea" id="RHEA:48564"/>
        <dbReference type="ChEBI" id="CHEBI:15377"/>
        <dbReference type="ChEBI" id="CHEBI:16522"/>
        <dbReference type="ChEBI" id="CHEBI:78346"/>
        <dbReference type="ChEBI" id="CHEBI:87947"/>
        <dbReference type="EC" id="3.2.2.n1"/>
    </reaction>
</comment>
<dbReference type="Proteomes" id="UP000285112">
    <property type="component" value="Unassembled WGS sequence"/>
</dbReference>
<protein>
    <recommendedName>
        <fullName evidence="2">Cytokinin riboside 5'-monophosphate phosphoribohydrolase</fullName>
        <ecNumber evidence="2">3.2.2.n1</ecNumber>
    </recommendedName>
</protein>
<evidence type="ECO:0000256" key="2">
    <source>
        <dbReference type="RuleBase" id="RU363015"/>
    </source>
</evidence>
<dbReference type="Gene3D" id="3.40.50.450">
    <property type="match status" value="1"/>
</dbReference>
<dbReference type="OrthoDB" id="9801098at2"/>
<comment type="caution">
    <text evidence="3">The sequence shown here is derived from an EMBL/GenBank/DDBJ whole genome shotgun (WGS) entry which is preliminary data.</text>
</comment>
<proteinExistence type="inferred from homology"/>
<comment type="catalytic activity">
    <reaction evidence="2">
        <text>N(6)-(dimethylallyl)adenosine 5'-phosphate + H2O = N(6)-dimethylallyladenine + D-ribose 5-phosphate</text>
        <dbReference type="Rhea" id="RHEA:48560"/>
        <dbReference type="ChEBI" id="CHEBI:15377"/>
        <dbReference type="ChEBI" id="CHEBI:17660"/>
        <dbReference type="ChEBI" id="CHEBI:57526"/>
        <dbReference type="ChEBI" id="CHEBI:78346"/>
        <dbReference type="EC" id="3.2.2.n1"/>
    </reaction>
</comment>
<dbReference type="RefSeq" id="WP_120021644.1">
    <property type="nucleotide sequence ID" value="NZ_QZFV01000021.1"/>
</dbReference>
<dbReference type="GO" id="GO:0102682">
    <property type="term" value="F:cytokinin riboside 5'-monophosphate phosphoribohydrolase activity"/>
    <property type="evidence" value="ECO:0007669"/>
    <property type="project" value="RHEA"/>
</dbReference>
<keyword evidence="2" id="KW-0203">Cytokinin biosynthesis</keyword>
<name>A0A419IB52_9PSEU</name>
<dbReference type="EMBL" id="QZFV01000021">
    <property type="protein sequence ID" value="RJQ91303.1"/>
    <property type="molecule type" value="Genomic_DNA"/>
</dbReference>